<evidence type="ECO:0000259" key="18">
    <source>
        <dbReference type="PROSITE" id="PS50110"/>
    </source>
</evidence>
<feature type="transmembrane region" description="Helical" evidence="15">
    <location>
        <begin position="181"/>
        <end position="203"/>
    </location>
</feature>
<dbReference type="SUPFAM" id="SSF52172">
    <property type="entry name" value="CheY-like"/>
    <property type="match status" value="2"/>
</dbReference>
<feature type="domain" description="MHYT" evidence="19">
    <location>
        <begin position="12"/>
        <end position="201"/>
    </location>
</feature>
<evidence type="ECO:0000256" key="12">
    <source>
        <dbReference type="ARBA" id="ARBA00023012"/>
    </source>
</evidence>
<feature type="domain" description="Response regulatory" evidence="18">
    <location>
        <begin position="525"/>
        <end position="646"/>
    </location>
</feature>
<feature type="domain" description="Histidine kinase" evidence="17">
    <location>
        <begin position="287"/>
        <end position="507"/>
    </location>
</feature>
<dbReference type="Pfam" id="PF03707">
    <property type="entry name" value="MHYT"/>
    <property type="match status" value="3"/>
</dbReference>
<dbReference type="Gene3D" id="1.10.287.130">
    <property type="match status" value="1"/>
</dbReference>
<dbReference type="Gene3D" id="3.30.565.10">
    <property type="entry name" value="Histidine kinase-like ATPase, C-terminal domain"/>
    <property type="match status" value="1"/>
</dbReference>
<sequence>MNALLTCLTQEHEWQLVLIAAAVCVLCSFTVVSLWDRAARAQVRSHKVRWILIGGLAAGCGVWATHFIAMLGYVYEIERGISLPRTLGSLGIACVLFAFSIVPVMRGYGCQRCRLVAAAALTIAIGAMHYFGMSAYNASALLVWDRGMIVVSFVLGFVFNLASVQLFTTQRTSARLVISPLLFTLAICAIHFIGMAALTVVPLDTSAQAWTGDSNILAASTAVAVLLVLGVSLGASVVDQTSTRLKAAEADRLRALADELAARNVELEEAKGRAEAASQAKSAFLANMSHEIRTPMNGVLGMSELLLESDLTDRQRNYADTIFRSGNALLTVINDVLDFSKIEAGKLELAPAPFDLRAAVEDVAALLAPVAQDKGIEIMVRCDPDLPEALVGDAGRIRQVVTNLAGNAVKFTSEGYVLVDVGAAQGPDGPLWRIAVRDTGIGIPEDKLESIFEEFAQAENSTTRLYGGTGLGLSISLRLARMMGGGIDVRSEVGKGSTFVVEIPLPVSTEPGQPRYPAAPLPAVRVLLVDDVAVNLDILEEQCRAWGLSPTRAGGGRQAVDLLERAAQDGVPYDAVLLDYHMPEMDGLAVAQHISDSTVLNPVRVVVLSSSDDDAVVSAFRALGTEGYLVKPVRAAALYRTLSETLIKDDAPDLAAPAPASPRTSAALGALRVLAADDNQVNRMVLGSLIDAERYAVTFAEDGEAAFEACKASCFDVILMDLSMPKMDGYQATAAIRALERREARRRTPIVCLTAHALEGQRETCLRHDMDDYLTKPIKKDALTATLERWTAETEDEITVRAAS</sequence>
<dbReference type="EC" id="2.7.13.3" evidence="3"/>
<dbReference type="Gene3D" id="3.40.50.2300">
    <property type="match status" value="2"/>
</dbReference>
<evidence type="ECO:0000256" key="3">
    <source>
        <dbReference type="ARBA" id="ARBA00012438"/>
    </source>
</evidence>
<keyword evidence="12" id="KW-0902">Two-component regulatory system</keyword>
<dbReference type="SMART" id="SM00388">
    <property type="entry name" value="HisKA"/>
    <property type="match status" value="1"/>
</dbReference>
<evidence type="ECO:0000256" key="8">
    <source>
        <dbReference type="ARBA" id="ARBA00022741"/>
    </source>
</evidence>
<evidence type="ECO:0000256" key="14">
    <source>
        <dbReference type="PROSITE-ProRule" id="PRU00169"/>
    </source>
</evidence>
<feature type="transmembrane region" description="Helical" evidence="15">
    <location>
        <begin position="48"/>
        <end position="75"/>
    </location>
</feature>
<dbReference type="CDD" id="cd16922">
    <property type="entry name" value="HATPase_EvgS-ArcB-TorS-like"/>
    <property type="match status" value="1"/>
</dbReference>
<evidence type="ECO:0000256" key="10">
    <source>
        <dbReference type="ARBA" id="ARBA00022840"/>
    </source>
</evidence>
<gene>
    <name evidence="20" type="ORF">GGQ59_000390</name>
</gene>
<dbReference type="FunFam" id="1.10.287.130:FF:000003">
    <property type="entry name" value="Histidine kinase"/>
    <property type="match status" value="1"/>
</dbReference>
<reference evidence="20 21" key="1">
    <citation type="submission" date="2020-08" db="EMBL/GenBank/DDBJ databases">
        <title>Genomic Encyclopedia of Type Strains, Phase IV (KMG-IV): sequencing the most valuable type-strain genomes for metagenomic binning, comparative biology and taxonomic classification.</title>
        <authorList>
            <person name="Goeker M."/>
        </authorList>
    </citation>
    <scope>NUCLEOTIDE SEQUENCE [LARGE SCALE GENOMIC DNA]</scope>
    <source>
        <strain evidence="20 21">DSM 102850</strain>
    </source>
</reference>
<dbReference type="SMART" id="SM00387">
    <property type="entry name" value="HATPase_c"/>
    <property type="match status" value="1"/>
</dbReference>
<dbReference type="GO" id="GO:0005524">
    <property type="term" value="F:ATP binding"/>
    <property type="evidence" value="ECO:0007669"/>
    <property type="project" value="UniProtKB-KW"/>
</dbReference>
<dbReference type="InterPro" id="IPR004358">
    <property type="entry name" value="Sig_transdc_His_kin-like_C"/>
</dbReference>
<dbReference type="GO" id="GO:0000155">
    <property type="term" value="F:phosphorelay sensor kinase activity"/>
    <property type="evidence" value="ECO:0007669"/>
    <property type="project" value="InterPro"/>
</dbReference>
<dbReference type="InterPro" id="IPR036890">
    <property type="entry name" value="HATPase_C_sf"/>
</dbReference>
<keyword evidence="7 15" id="KW-0812">Transmembrane</keyword>
<dbReference type="CDD" id="cd17546">
    <property type="entry name" value="REC_hyHK_CKI1_RcsC-like"/>
    <property type="match status" value="2"/>
</dbReference>
<keyword evidence="21" id="KW-1185">Reference proteome</keyword>
<dbReference type="InterPro" id="IPR036097">
    <property type="entry name" value="HisK_dim/P_sf"/>
</dbReference>
<dbReference type="PRINTS" id="PR00344">
    <property type="entry name" value="BCTRLSENSOR"/>
</dbReference>
<dbReference type="GO" id="GO:0005886">
    <property type="term" value="C:plasma membrane"/>
    <property type="evidence" value="ECO:0007669"/>
    <property type="project" value="UniProtKB-SubCell"/>
</dbReference>
<dbReference type="InterPro" id="IPR005330">
    <property type="entry name" value="MHYT_dom"/>
</dbReference>
<comment type="catalytic activity">
    <reaction evidence="1">
        <text>ATP + protein L-histidine = ADP + protein N-phospho-L-histidine.</text>
        <dbReference type="EC" id="2.7.13.3"/>
    </reaction>
</comment>
<feature type="modified residue" description="4-aspartylphosphate" evidence="14">
    <location>
        <position position="721"/>
    </location>
</feature>
<dbReference type="Pfam" id="PF02518">
    <property type="entry name" value="HATPase_c"/>
    <property type="match status" value="1"/>
</dbReference>
<evidence type="ECO:0000256" key="2">
    <source>
        <dbReference type="ARBA" id="ARBA00004651"/>
    </source>
</evidence>
<dbReference type="CDD" id="cd00082">
    <property type="entry name" value="HisKA"/>
    <property type="match status" value="1"/>
</dbReference>
<dbReference type="PROSITE" id="PS50110">
    <property type="entry name" value="RESPONSE_REGULATORY"/>
    <property type="match status" value="2"/>
</dbReference>
<comment type="caution">
    <text evidence="20">The sequence shown here is derived from an EMBL/GenBank/DDBJ whole genome shotgun (WGS) entry which is preliminary data.</text>
</comment>
<keyword evidence="10" id="KW-0067">ATP-binding</keyword>
<keyword evidence="9 20" id="KW-0418">Kinase</keyword>
<dbReference type="Pfam" id="PF00512">
    <property type="entry name" value="HisKA"/>
    <property type="match status" value="1"/>
</dbReference>
<evidence type="ECO:0000256" key="7">
    <source>
        <dbReference type="ARBA" id="ARBA00022692"/>
    </source>
</evidence>
<evidence type="ECO:0000256" key="16">
    <source>
        <dbReference type="SAM" id="Coils"/>
    </source>
</evidence>
<keyword evidence="6" id="KW-0808">Transferase</keyword>
<feature type="coiled-coil region" evidence="16">
    <location>
        <begin position="250"/>
        <end position="277"/>
    </location>
</feature>
<dbReference type="SMART" id="SM00448">
    <property type="entry name" value="REC"/>
    <property type="match status" value="2"/>
</dbReference>
<keyword evidence="5 14" id="KW-0597">Phosphoprotein</keyword>
<feature type="transmembrane region" description="Helical" evidence="15">
    <location>
        <begin position="115"/>
        <end position="136"/>
    </location>
</feature>
<protein>
    <recommendedName>
        <fullName evidence="3">histidine kinase</fullName>
        <ecNumber evidence="3">2.7.13.3</ecNumber>
    </recommendedName>
</protein>
<evidence type="ECO:0000313" key="21">
    <source>
        <dbReference type="Proteomes" id="UP000563524"/>
    </source>
</evidence>
<feature type="modified residue" description="4-aspartylphosphate" evidence="14">
    <location>
        <position position="579"/>
    </location>
</feature>
<keyword evidence="8" id="KW-0547">Nucleotide-binding</keyword>
<dbReference type="InterPro" id="IPR001789">
    <property type="entry name" value="Sig_transdc_resp-reg_receiver"/>
</dbReference>
<evidence type="ECO:0000256" key="13">
    <source>
        <dbReference type="ARBA" id="ARBA00023136"/>
    </source>
</evidence>
<accession>A0A840I1D8</accession>
<evidence type="ECO:0000259" key="17">
    <source>
        <dbReference type="PROSITE" id="PS50109"/>
    </source>
</evidence>
<proteinExistence type="predicted"/>
<keyword evidence="11 15" id="KW-1133">Transmembrane helix</keyword>
<dbReference type="SUPFAM" id="SSF55874">
    <property type="entry name" value="ATPase domain of HSP90 chaperone/DNA topoisomerase II/histidine kinase"/>
    <property type="match status" value="1"/>
</dbReference>
<dbReference type="SUPFAM" id="SSF47384">
    <property type="entry name" value="Homodimeric domain of signal transducing histidine kinase"/>
    <property type="match status" value="1"/>
</dbReference>
<feature type="transmembrane region" description="Helical" evidence="15">
    <location>
        <begin position="14"/>
        <end position="36"/>
    </location>
</feature>
<dbReference type="InterPro" id="IPR003661">
    <property type="entry name" value="HisK_dim/P_dom"/>
</dbReference>
<keyword evidence="16" id="KW-0175">Coiled coil</keyword>
<feature type="transmembrane region" description="Helical" evidence="15">
    <location>
        <begin position="148"/>
        <end position="169"/>
    </location>
</feature>
<evidence type="ECO:0000256" key="6">
    <source>
        <dbReference type="ARBA" id="ARBA00022679"/>
    </source>
</evidence>
<evidence type="ECO:0000256" key="9">
    <source>
        <dbReference type="ARBA" id="ARBA00022777"/>
    </source>
</evidence>
<evidence type="ECO:0000256" key="1">
    <source>
        <dbReference type="ARBA" id="ARBA00000085"/>
    </source>
</evidence>
<evidence type="ECO:0000256" key="15">
    <source>
        <dbReference type="PROSITE-ProRule" id="PRU00244"/>
    </source>
</evidence>
<evidence type="ECO:0000313" key="20">
    <source>
        <dbReference type="EMBL" id="MBB4657890.1"/>
    </source>
</evidence>
<dbReference type="PANTHER" id="PTHR45339:SF1">
    <property type="entry name" value="HYBRID SIGNAL TRANSDUCTION HISTIDINE KINASE J"/>
    <property type="match status" value="1"/>
</dbReference>
<keyword evidence="4" id="KW-1003">Cell membrane</keyword>
<keyword evidence="13 15" id="KW-0472">Membrane</keyword>
<dbReference type="AlphaFoldDB" id="A0A840I1D8"/>
<dbReference type="FunFam" id="3.30.565.10:FF:000078">
    <property type="entry name" value="Two-component sensor histidine kinase"/>
    <property type="match status" value="1"/>
</dbReference>
<evidence type="ECO:0000256" key="4">
    <source>
        <dbReference type="ARBA" id="ARBA00022475"/>
    </source>
</evidence>
<feature type="transmembrane region" description="Helical" evidence="15">
    <location>
        <begin position="215"/>
        <end position="238"/>
    </location>
</feature>
<name>A0A840I1D8_9PROT</name>
<feature type="transmembrane region" description="Helical" evidence="15">
    <location>
        <begin position="87"/>
        <end position="108"/>
    </location>
</feature>
<comment type="subcellular location">
    <subcellularLocation>
        <location evidence="2">Cell membrane</location>
        <topology evidence="2">Multi-pass membrane protein</topology>
    </subcellularLocation>
</comment>
<evidence type="ECO:0000259" key="19">
    <source>
        <dbReference type="PROSITE" id="PS50924"/>
    </source>
</evidence>
<dbReference type="EMBL" id="JACHOB010000001">
    <property type="protein sequence ID" value="MBB4657890.1"/>
    <property type="molecule type" value="Genomic_DNA"/>
</dbReference>
<dbReference type="InterPro" id="IPR003594">
    <property type="entry name" value="HATPase_dom"/>
</dbReference>
<dbReference type="RefSeq" id="WP_183815324.1">
    <property type="nucleotide sequence ID" value="NZ_JACHOB010000001.1"/>
</dbReference>
<evidence type="ECO:0000256" key="5">
    <source>
        <dbReference type="ARBA" id="ARBA00022553"/>
    </source>
</evidence>
<dbReference type="InterPro" id="IPR005467">
    <property type="entry name" value="His_kinase_dom"/>
</dbReference>
<dbReference type="Proteomes" id="UP000563524">
    <property type="component" value="Unassembled WGS sequence"/>
</dbReference>
<feature type="domain" description="Response regulatory" evidence="18">
    <location>
        <begin position="672"/>
        <end position="791"/>
    </location>
</feature>
<evidence type="ECO:0000256" key="11">
    <source>
        <dbReference type="ARBA" id="ARBA00022989"/>
    </source>
</evidence>
<dbReference type="PANTHER" id="PTHR45339">
    <property type="entry name" value="HYBRID SIGNAL TRANSDUCTION HISTIDINE KINASE J"/>
    <property type="match status" value="1"/>
</dbReference>
<dbReference type="PROSITE" id="PS50109">
    <property type="entry name" value="HIS_KIN"/>
    <property type="match status" value="1"/>
</dbReference>
<dbReference type="InterPro" id="IPR011006">
    <property type="entry name" value="CheY-like_superfamily"/>
</dbReference>
<organism evidence="20 21">
    <name type="scientific">Parvularcula dongshanensis</name>
    <dbReference type="NCBI Taxonomy" id="1173995"/>
    <lineage>
        <taxon>Bacteria</taxon>
        <taxon>Pseudomonadati</taxon>
        <taxon>Pseudomonadota</taxon>
        <taxon>Alphaproteobacteria</taxon>
        <taxon>Parvularculales</taxon>
        <taxon>Parvularculaceae</taxon>
        <taxon>Parvularcula</taxon>
    </lineage>
</organism>
<dbReference type="Pfam" id="PF00072">
    <property type="entry name" value="Response_reg"/>
    <property type="match status" value="2"/>
</dbReference>
<dbReference type="PROSITE" id="PS50924">
    <property type="entry name" value="MHYT"/>
    <property type="match status" value="1"/>
</dbReference>